<dbReference type="EMBL" id="CP034183">
    <property type="protein sequence ID" value="AZI41484.1"/>
    <property type="molecule type" value="Genomic_DNA"/>
</dbReference>
<dbReference type="SUPFAM" id="SSF52833">
    <property type="entry name" value="Thioredoxin-like"/>
    <property type="match status" value="1"/>
</dbReference>
<gene>
    <name evidence="1" type="ORF">EHF33_00870</name>
</gene>
<accession>A0A3G8YG15</accession>
<dbReference type="AlphaFoldDB" id="A0A3G8YG15"/>
<dbReference type="Proteomes" id="UP000276417">
    <property type="component" value="Chromosome 1"/>
</dbReference>
<dbReference type="InterPro" id="IPR036249">
    <property type="entry name" value="Thioredoxin-like_sf"/>
</dbReference>
<name>A0A3G8YG15_9DEIO</name>
<dbReference type="Gene3D" id="3.40.30.10">
    <property type="entry name" value="Glutaredoxin"/>
    <property type="match status" value="1"/>
</dbReference>
<dbReference type="OrthoDB" id="70276at2"/>
<organism evidence="1 2">
    <name type="scientific">Deinococcus psychrotolerans</name>
    <dbReference type="NCBI Taxonomy" id="2489213"/>
    <lineage>
        <taxon>Bacteria</taxon>
        <taxon>Thermotogati</taxon>
        <taxon>Deinococcota</taxon>
        <taxon>Deinococci</taxon>
        <taxon>Deinococcales</taxon>
        <taxon>Deinococcaceae</taxon>
        <taxon>Deinococcus</taxon>
    </lineage>
</organism>
<evidence type="ECO:0000313" key="2">
    <source>
        <dbReference type="Proteomes" id="UP000276417"/>
    </source>
</evidence>
<dbReference type="KEGG" id="dph:EHF33_00870"/>
<proteinExistence type="predicted"/>
<evidence type="ECO:0000313" key="1">
    <source>
        <dbReference type="EMBL" id="AZI41484.1"/>
    </source>
</evidence>
<reference evidence="1 2" key="1">
    <citation type="submission" date="2018-11" db="EMBL/GenBank/DDBJ databases">
        <title>Deinococcus shelandsis sp. nov., isolated from South Shetland Islands soil of Antarctica.</title>
        <authorList>
            <person name="Tian J."/>
        </authorList>
    </citation>
    <scope>NUCLEOTIDE SEQUENCE [LARGE SCALE GENOMIC DNA]</scope>
    <source>
        <strain evidence="1 2">S14-83T</strain>
    </source>
</reference>
<dbReference type="RefSeq" id="WP_124867198.1">
    <property type="nucleotide sequence ID" value="NZ_CP034183.1"/>
</dbReference>
<protein>
    <submittedName>
        <fullName evidence="1">Uncharacterized protein</fullName>
    </submittedName>
</protein>
<keyword evidence="2" id="KW-1185">Reference proteome</keyword>
<sequence>MGLKIKIQRTGNGGDTSSPSLWTVLTSGLLARKWLGRAAPRLPQLPLEPARNTLLYFRTRGCTVCGLIDMQVAAACHQSGVDLLIVDRYTKSDAPEDQTIYAQRGNILDFGGPINTAYQIGTYPSLVLINSEGKIVLKDVGNRAKPDIYGEYLKNKFAVLLG</sequence>